<name>A0ABT0TXL1_9BACT</name>
<keyword evidence="4" id="KW-1185">Reference proteome</keyword>
<evidence type="ECO:0000313" key="4">
    <source>
        <dbReference type="Proteomes" id="UP001202961"/>
    </source>
</evidence>
<feature type="transmembrane region" description="Helical" evidence="2">
    <location>
        <begin position="70"/>
        <end position="88"/>
    </location>
</feature>
<feature type="transmembrane region" description="Helical" evidence="2">
    <location>
        <begin position="40"/>
        <end position="58"/>
    </location>
</feature>
<keyword evidence="2" id="KW-1133">Transmembrane helix</keyword>
<dbReference type="Proteomes" id="UP001202961">
    <property type="component" value="Unassembled WGS sequence"/>
</dbReference>
<proteinExistence type="predicted"/>
<keyword evidence="2" id="KW-0812">Transmembrane</keyword>
<dbReference type="EMBL" id="JAMQBK010000008">
    <property type="protein sequence ID" value="MCM2369319.1"/>
    <property type="molecule type" value="Genomic_DNA"/>
</dbReference>
<feature type="region of interest" description="Disordered" evidence="1">
    <location>
        <begin position="1"/>
        <end position="30"/>
    </location>
</feature>
<gene>
    <name evidence="3" type="ORF">NB063_01660</name>
</gene>
<comment type="caution">
    <text evidence="3">The sequence shown here is derived from an EMBL/GenBank/DDBJ whole genome shotgun (WGS) entry which is preliminary data.</text>
</comment>
<reference evidence="3 4" key="1">
    <citation type="journal article" date="2022" name="Syst. Appl. Microbiol.">
        <title>Rhodopirellula aestuarii sp. nov., a novel member of the genus Rhodopirellula isolated from brackish sediments collected in the Tagus River estuary, Portugal.</title>
        <authorList>
            <person name="Vitorino I.R."/>
            <person name="Klimek D."/>
            <person name="Calusinska M."/>
            <person name="Lobo-da-Cunha A."/>
            <person name="Vasconcelos V."/>
            <person name="Lage O.M."/>
        </authorList>
    </citation>
    <scope>NUCLEOTIDE SEQUENCE [LARGE SCALE GENOMIC DNA]</scope>
    <source>
        <strain evidence="3 4">ICT_H3.1</strain>
    </source>
</reference>
<evidence type="ECO:0000256" key="2">
    <source>
        <dbReference type="SAM" id="Phobius"/>
    </source>
</evidence>
<evidence type="ECO:0000313" key="3">
    <source>
        <dbReference type="EMBL" id="MCM2369319.1"/>
    </source>
</evidence>
<protein>
    <submittedName>
        <fullName evidence="3">Uncharacterized protein</fullName>
    </submittedName>
</protein>
<keyword evidence="2" id="KW-0472">Membrane</keyword>
<feature type="transmembrane region" description="Helical" evidence="2">
    <location>
        <begin position="280"/>
        <end position="301"/>
    </location>
</feature>
<feature type="compositionally biased region" description="Basic and acidic residues" evidence="1">
    <location>
        <begin position="1"/>
        <end position="12"/>
    </location>
</feature>
<sequence>MTHSSSDTHDRANNISIDGPRVSSTDHPSRTPRWLANWKSIWLILISFQLLFYVGWLAITSTTASQGRLIAFAIGFLFIECAVLSQFAKWLACFPRRDLSSRGRFFKRMVSALVVAGLIACLLTPGLTIASMQESSSVPLFADGPTLGPMKISEVDRTMSSGMIELTNGSPKHDFGAKSVTGNPRKYQRTYFADPLADETWSPERTTTVWVVHRDGEVIDSKDRFAYIVSTRYLHRHFFEFAVAMSIEDFDLTSANDAMIVMLRDGPPVFPDGPTYSQAVLAWCLLVGFLLGPTAYTFGAASGRQ</sequence>
<accession>A0ABT0TXL1</accession>
<evidence type="ECO:0000256" key="1">
    <source>
        <dbReference type="SAM" id="MobiDB-lite"/>
    </source>
</evidence>
<dbReference type="RefSeq" id="WP_250926994.1">
    <property type="nucleotide sequence ID" value="NZ_JAMQBK010000008.1"/>
</dbReference>
<feature type="transmembrane region" description="Helical" evidence="2">
    <location>
        <begin position="109"/>
        <end position="130"/>
    </location>
</feature>
<organism evidence="3 4">
    <name type="scientific">Aporhodopirellula aestuarii</name>
    <dbReference type="NCBI Taxonomy" id="2950107"/>
    <lineage>
        <taxon>Bacteria</taxon>
        <taxon>Pseudomonadati</taxon>
        <taxon>Planctomycetota</taxon>
        <taxon>Planctomycetia</taxon>
        <taxon>Pirellulales</taxon>
        <taxon>Pirellulaceae</taxon>
        <taxon>Aporhodopirellula</taxon>
    </lineage>
</organism>